<feature type="compositionally biased region" description="Basic and acidic residues" evidence="1">
    <location>
        <begin position="1"/>
        <end position="11"/>
    </location>
</feature>
<gene>
    <name evidence="2" type="ORF">SAMN05216192_1688</name>
</gene>
<proteinExistence type="predicted"/>
<protein>
    <recommendedName>
        <fullName evidence="4">NAD(P)-binding domain-containing protein</fullName>
    </recommendedName>
</protein>
<evidence type="ECO:0008006" key="4">
    <source>
        <dbReference type="Google" id="ProtNLM"/>
    </source>
</evidence>
<dbReference type="AlphaFoldDB" id="A0A1G9GS64"/>
<dbReference type="SUPFAM" id="SSF51735">
    <property type="entry name" value="NAD(P)-binding Rossmann-fold domains"/>
    <property type="match status" value="1"/>
</dbReference>
<dbReference type="Proteomes" id="UP000199050">
    <property type="component" value="Unassembled WGS sequence"/>
</dbReference>
<evidence type="ECO:0000313" key="2">
    <source>
        <dbReference type="EMBL" id="SDL03488.1"/>
    </source>
</evidence>
<organism evidence="2 3">
    <name type="scientific">Paenibacillus typhae</name>
    <dbReference type="NCBI Taxonomy" id="1174501"/>
    <lineage>
        <taxon>Bacteria</taxon>
        <taxon>Bacillati</taxon>
        <taxon>Bacillota</taxon>
        <taxon>Bacilli</taxon>
        <taxon>Bacillales</taxon>
        <taxon>Paenibacillaceae</taxon>
        <taxon>Paenibacillus</taxon>
    </lineage>
</organism>
<dbReference type="EMBL" id="FNDX01000068">
    <property type="protein sequence ID" value="SDL03488.1"/>
    <property type="molecule type" value="Genomic_DNA"/>
</dbReference>
<evidence type="ECO:0000256" key="1">
    <source>
        <dbReference type="SAM" id="MobiDB-lite"/>
    </source>
</evidence>
<keyword evidence="3" id="KW-1185">Reference proteome</keyword>
<dbReference type="STRING" id="1174501.SAMN05216192_1688"/>
<dbReference type="OrthoDB" id="9774199at2"/>
<name>A0A1G9GS64_9BACL</name>
<dbReference type="RefSeq" id="WP_090720034.1">
    <property type="nucleotide sequence ID" value="NZ_CBCSKY010000074.1"/>
</dbReference>
<dbReference type="InterPro" id="IPR036291">
    <property type="entry name" value="NAD(P)-bd_dom_sf"/>
</dbReference>
<reference evidence="3" key="1">
    <citation type="submission" date="2016-10" db="EMBL/GenBank/DDBJ databases">
        <authorList>
            <person name="Varghese N."/>
            <person name="Submissions S."/>
        </authorList>
    </citation>
    <scope>NUCLEOTIDE SEQUENCE [LARGE SCALE GENOMIC DNA]</scope>
    <source>
        <strain evidence="3">CGMCC 1.11012</strain>
    </source>
</reference>
<dbReference type="Gene3D" id="3.40.50.720">
    <property type="entry name" value="NAD(P)-binding Rossmann-like Domain"/>
    <property type="match status" value="1"/>
</dbReference>
<feature type="region of interest" description="Disordered" evidence="1">
    <location>
        <begin position="254"/>
        <end position="279"/>
    </location>
</feature>
<feature type="region of interest" description="Disordered" evidence="1">
    <location>
        <begin position="1"/>
        <end position="21"/>
    </location>
</feature>
<accession>A0A1G9GS64</accession>
<feature type="region of interest" description="Disordered" evidence="1">
    <location>
        <begin position="63"/>
        <end position="91"/>
    </location>
</feature>
<sequence>MNSAERADKKISPTSGEYSAGAGRRPVIALAGAERYTDHKLLALLTEHSDLIVLTENDDAYSDRNEGEHGYGTGHSAGAGYSSGKSGRRTNRECSRDVCQNQTDSCPHVQRRPCDLFSLPSAATALQGADYAIYQAHPVMSQARLTQASIADMAAIQADIFARAACINGIRHIVCLSGPASRNILPGQRFRYLHDSLEAERILRSCGLPVTVLRSGQPSSQTAGRSENTAIPVPIELAGAGMTLLAAVEAASRNDTHPGTGAPVQPPPRKKAKPASDVRSVQRVVLPGNTDAGWAARHYLEWLGSILKPLIRIDHDGGSRYRVCLRSSRCALLELNYLPEQSSAAGSIYRISGGVLTKQDDSYQSRLEFLQIPGSRECIIAIHDYLPSLPWFLYKHTQARVHLLVMTAFRRHLLRMSKRT</sequence>
<evidence type="ECO:0000313" key="3">
    <source>
        <dbReference type="Proteomes" id="UP000199050"/>
    </source>
</evidence>